<dbReference type="InterPro" id="IPR052514">
    <property type="entry name" value="SAM-dependent_MTase"/>
</dbReference>
<dbReference type="Proteomes" id="UP000756132">
    <property type="component" value="Chromosome 13"/>
</dbReference>
<organism evidence="2 3">
    <name type="scientific">Passalora fulva</name>
    <name type="common">Tomato leaf mold</name>
    <name type="synonym">Cladosporium fulvum</name>
    <dbReference type="NCBI Taxonomy" id="5499"/>
    <lineage>
        <taxon>Eukaryota</taxon>
        <taxon>Fungi</taxon>
        <taxon>Dikarya</taxon>
        <taxon>Ascomycota</taxon>
        <taxon>Pezizomycotina</taxon>
        <taxon>Dothideomycetes</taxon>
        <taxon>Dothideomycetidae</taxon>
        <taxon>Mycosphaerellales</taxon>
        <taxon>Mycosphaerellaceae</taxon>
        <taxon>Fulvia</taxon>
    </lineage>
</organism>
<protein>
    <recommendedName>
        <fullName evidence="1">Methyltransferase FkbM domain-containing protein</fullName>
    </recommendedName>
</protein>
<evidence type="ECO:0000313" key="2">
    <source>
        <dbReference type="EMBL" id="UJO24864.1"/>
    </source>
</evidence>
<keyword evidence="3" id="KW-1185">Reference proteome</keyword>
<dbReference type="OrthoDB" id="3941902at2759"/>
<dbReference type="InterPro" id="IPR029063">
    <property type="entry name" value="SAM-dependent_MTases_sf"/>
</dbReference>
<evidence type="ECO:0000313" key="3">
    <source>
        <dbReference type="Proteomes" id="UP000756132"/>
    </source>
</evidence>
<accession>A0A9Q8UWB2</accession>
<name>A0A9Q8UWB2_PASFU</name>
<gene>
    <name evidence="2" type="ORF">CLAFUR5_14584</name>
</gene>
<dbReference type="Pfam" id="PF05050">
    <property type="entry name" value="Methyltransf_21"/>
    <property type="match status" value="1"/>
</dbReference>
<dbReference type="NCBIfam" id="TIGR01444">
    <property type="entry name" value="fkbM_fam"/>
    <property type="match status" value="1"/>
</dbReference>
<feature type="domain" description="Methyltransferase FkbM" evidence="1">
    <location>
        <begin position="149"/>
        <end position="313"/>
    </location>
</feature>
<evidence type="ECO:0000259" key="1">
    <source>
        <dbReference type="Pfam" id="PF05050"/>
    </source>
</evidence>
<reference evidence="2" key="1">
    <citation type="submission" date="2021-12" db="EMBL/GenBank/DDBJ databases">
        <authorList>
            <person name="Zaccaron A."/>
            <person name="Stergiopoulos I."/>
        </authorList>
    </citation>
    <scope>NUCLEOTIDE SEQUENCE</scope>
    <source>
        <strain evidence="2">Race5_Kim</strain>
    </source>
</reference>
<dbReference type="PANTHER" id="PTHR34203:SF15">
    <property type="entry name" value="SLL1173 PROTEIN"/>
    <property type="match status" value="1"/>
</dbReference>
<dbReference type="EMBL" id="CP090175">
    <property type="protein sequence ID" value="UJO24864.1"/>
    <property type="molecule type" value="Genomic_DNA"/>
</dbReference>
<proteinExistence type="predicted"/>
<reference evidence="2" key="2">
    <citation type="journal article" date="2022" name="Microb. Genom.">
        <title>A chromosome-scale genome assembly of the tomato pathogen Cladosporium fulvum reveals a compartmentalized genome architecture and the presence of a dispensable chromosome.</title>
        <authorList>
            <person name="Zaccaron A.Z."/>
            <person name="Chen L.H."/>
            <person name="Samaras A."/>
            <person name="Stergiopoulos I."/>
        </authorList>
    </citation>
    <scope>NUCLEOTIDE SEQUENCE</scope>
    <source>
        <strain evidence="2">Race5_Kim</strain>
    </source>
</reference>
<dbReference type="Gene3D" id="3.40.50.150">
    <property type="entry name" value="Vaccinia Virus protein VP39"/>
    <property type="match status" value="1"/>
</dbReference>
<dbReference type="AlphaFoldDB" id="A0A9Q8UWB2"/>
<dbReference type="RefSeq" id="XP_047769230.1">
    <property type="nucleotide sequence ID" value="XM_047913732.1"/>
</dbReference>
<dbReference type="InterPro" id="IPR006342">
    <property type="entry name" value="FkbM_mtfrase"/>
</dbReference>
<dbReference type="PANTHER" id="PTHR34203">
    <property type="entry name" value="METHYLTRANSFERASE, FKBM FAMILY PROTEIN"/>
    <property type="match status" value="1"/>
</dbReference>
<dbReference type="KEGG" id="ffu:CLAFUR5_14584"/>
<dbReference type="GeneID" id="71994462"/>
<dbReference type="SUPFAM" id="SSF53335">
    <property type="entry name" value="S-adenosyl-L-methionine-dependent methyltransferases"/>
    <property type="match status" value="1"/>
</dbReference>
<sequence length="376" mass="42246">MDARSVLSRPLRWRFVAVGCVLFTTTLLWRNGYAGALHPFASFQGDSHMAFDSVSARTSTAGRKSYVEDGITLSAYTAPFTCNLQDLPPQARMATYELENYIMVVHGFQDIVSDWLYKNGGWEKAQLEQMAAYMDAIATVEPSRDGYLDLGANIGAHAIPLAARKYKVHAFEPTHANHVLVRCSLALSGIGNKFRLNAFALGDKPDTICMKSSNSNFGDSRVVNASTCEYKDQSPVGTMDHYWRQVLHRHQKIGVMKMDIQGFEINAMRQASAFFASDEAPAVVFFEYDIDLLTGSGRDPLELAAFFHDRGYRTWRALNTLEEVTMEKYPFFGKKEGWPKDPDMVAVKTEWLERLRTAGYLFEGSKIRGRVRPAAD</sequence>